<dbReference type="HOGENOM" id="CLU_1050105_0_0_1"/>
<protein>
    <submittedName>
        <fullName evidence="1">Uncharacterized protein</fullName>
    </submittedName>
</protein>
<evidence type="ECO:0000313" key="2">
    <source>
        <dbReference type="Proteomes" id="UP000054538"/>
    </source>
</evidence>
<proteinExistence type="predicted"/>
<name>A0A0D0DZA2_9AGAM</name>
<sequence>MTALTYREERLGPQRSSGYRCSWGHQPRKRYQEDHTRNWGGASLHDNLTTIGRIWIIKFTQPPETPKQFEQVFAVNVRGGIPVLHSTLLSIRLRGDGESRGYLRYRPIRGPSQPMGYANWTVILHQSYTPQPWTSTSRHHGGLLCTSTFDSPQYAEAKVGENCAERCQRPASTPPKINYRAVGQKTTSILSYLAPYEVNLSLLVLKWLLRPDSRTTRHFLSSHEVLALRCIFPRKRGRPSDSPVDICISLPDLSSVGVATVTGST</sequence>
<evidence type="ECO:0000313" key="1">
    <source>
        <dbReference type="EMBL" id="KIK95791.1"/>
    </source>
</evidence>
<organism evidence="1 2">
    <name type="scientific">Paxillus rubicundulus Ve08.2h10</name>
    <dbReference type="NCBI Taxonomy" id="930991"/>
    <lineage>
        <taxon>Eukaryota</taxon>
        <taxon>Fungi</taxon>
        <taxon>Dikarya</taxon>
        <taxon>Basidiomycota</taxon>
        <taxon>Agaricomycotina</taxon>
        <taxon>Agaricomycetes</taxon>
        <taxon>Agaricomycetidae</taxon>
        <taxon>Boletales</taxon>
        <taxon>Paxilineae</taxon>
        <taxon>Paxillaceae</taxon>
        <taxon>Paxillus</taxon>
    </lineage>
</organism>
<reference evidence="1 2" key="1">
    <citation type="submission" date="2014-04" db="EMBL/GenBank/DDBJ databases">
        <authorList>
            <consortium name="DOE Joint Genome Institute"/>
            <person name="Kuo A."/>
            <person name="Kohler A."/>
            <person name="Jargeat P."/>
            <person name="Nagy L.G."/>
            <person name="Floudas D."/>
            <person name="Copeland A."/>
            <person name="Barry K.W."/>
            <person name="Cichocki N."/>
            <person name="Veneault-Fourrey C."/>
            <person name="LaButti K."/>
            <person name="Lindquist E.A."/>
            <person name="Lipzen A."/>
            <person name="Lundell T."/>
            <person name="Morin E."/>
            <person name="Murat C."/>
            <person name="Sun H."/>
            <person name="Tunlid A."/>
            <person name="Henrissat B."/>
            <person name="Grigoriev I.V."/>
            <person name="Hibbett D.S."/>
            <person name="Martin F."/>
            <person name="Nordberg H.P."/>
            <person name="Cantor M.N."/>
            <person name="Hua S.X."/>
        </authorList>
    </citation>
    <scope>NUCLEOTIDE SEQUENCE [LARGE SCALE GENOMIC DNA]</scope>
    <source>
        <strain evidence="1 2">Ve08.2h10</strain>
    </source>
</reference>
<accession>A0A0D0DZA2</accession>
<dbReference type="InParanoid" id="A0A0D0DZA2"/>
<dbReference type="Proteomes" id="UP000054538">
    <property type="component" value="Unassembled WGS sequence"/>
</dbReference>
<gene>
    <name evidence="1" type="ORF">PAXRUDRAFT_355887</name>
</gene>
<keyword evidence="2" id="KW-1185">Reference proteome</keyword>
<dbReference type="EMBL" id="KN825021">
    <property type="protein sequence ID" value="KIK95791.1"/>
    <property type="molecule type" value="Genomic_DNA"/>
</dbReference>
<dbReference type="AlphaFoldDB" id="A0A0D0DZA2"/>
<reference evidence="2" key="2">
    <citation type="submission" date="2015-01" db="EMBL/GenBank/DDBJ databases">
        <title>Evolutionary Origins and Diversification of the Mycorrhizal Mutualists.</title>
        <authorList>
            <consortium name="DOE Joint Genome Institute"/>
            <consortium name="Mycorrhizal Genomics Consortium"/>
            <person name="Kohler A."/>
            <person name="Kuo A."/>
            <person name="Nagy L.G."/>
            <person name="Floudas D."/>
            <person name="Copeland A."/>
            <person name="Barry K.W."/>
            <person name="Cichocki N."/>
            <person name="Veneault-Fourrey C."/>
            <person name="LaButti K."/>
            <person name="Lindquist E.A."/>
            <person name="Lipzen A."/>
            <person name="Lundell T."/>
            <person name="Morin E."/>
            <person name="Murat C."/>
            <person name="Riley R."/>
            <person name="Ohm R."/>
            <person name="Sun H."/>
            <person name="Tunlid A."/>
            <person name="Henrissat B."/>
            <person name="Grigoriev I.V."/>
            <person name="Hibbett D.S."/>
            <person name="Martin F."/>
        </authorList>
    </citation>
    <scope>NUCLEOTIDE SEQUENCE [LARGE SCALE GENOMIC DNA]</scope>
    <source>
        <strain evidence="2">Ve08.2h10</strain>
    </source>
</reference>